<organism evidence="2 3">
    <name type="scientific">Boletus edulis BED1</name>
    <dbReference type="NCBI Taxonomy" id="1328754"/>
    <lineage>
        <taxon>Eukaryota</taxon>
        <taxon>Fungi</taxon>
        <taxon>Dikarya</taxon>
        <taxon>Basidiomycota</taxon>
        <taxon>Agaricomycotina</taxon>
        <taxon>Agaricomycetes</taxon>
        <taxon>Agaricomycetidae</taxon>
        <taxon>Boletales</taxon>
        <taxon>Boletineae</taxon>
        <taxon>Boletaceae</taxon>
        <taxon>Boletoideae</taxon>
        <taxon>Boletus</taxon>
    </lineage>
</organism>
<feature type="region of interest" description="Disordered" evidence="1">
    <location>
        <begin position="128"/>
        <end position="147"/>
    </location>
</feature>
<proteinExistence type="predicted"/>
<dbReference type="AlphaFoldDB" id="A0AAD4BAH4"/>
<reference evidence="2" key="2">
    <citation type="journal article" date="2020" name="Nat. Commun.">
        <title>Large-scale genome sequencing of mycorrhizal fungi provides insights into the early evolution of symbiotic traits.</title>
        <authorList>
            <person name="Miyauchi S."/>
            <person name="Kiss E."/>
            <person name="Kuo A."/>
            <person name="Drula E."/>
            <person name="Kohler A."/>
            <person name="Sanchez-Garcia M."/>
            <person name="Morin E."/>
            <person name="Andreopoulos B."/>
            <person name="Barry K.W."/>
            <person name="Bonito G."/>
            <person name="Buee M."/>
            <person name="Carver A."/>
            <person name="Chen C."/>
            <person name="Cichocki N."/>
            <person name="Clum A."/>
            <person name="Culley D."/>
            <person name="Crous P.W."/>
            <person name="Fauchery L."/>
            <person name="Girlanda M."/>
            <person name="Hayes R.D."/>
            <person name="Keri Z."/>
            <person name="LaButti K."/>
            <person name="Lipzen A."/>
            <person name="Lombard V."/>
            <person name="Magnuson J."/>
            <person name="Maillard F."/>
            <person name="Murat C."/>
            <person name="Nolan M."/>
            <person name="Ohm R.A."/>
            <person name="Pangilinan J."/>
            <person name="Pereira M.F."/>
            <person name="Perotto S."/>
            <person name="Peter M."/>
            <person name="Pfister S."/>
            <person name="Riley R."/>
            <person name="Sitrit Y."/>
            <person name="Stielow J.B."/>
            <person name="Szollosi G."/>
            <person name="Zifcakova L."/>
            <person name="Stursova M."/>
            <person name="Spatafora J.W."/>
            <person name="Tedersoo L."/>
            <person name="Vaario L.M."/>
            <person name="Yamada A."/>
            <person name="Yan M."/>
            <person name="Wang P."/>
            <person name="Xu J."/>
            <person name="Bruns T."/>
            <person name="Baldrian P."/>
            <person name="Vilgalys R."/>
            <person name="Dunand C."/>
            <person name="Henrissat B."/>
            <person name="Grigoriev I.V."/>
            <person name="Hibbett D."/>
            <person name="Nagy L.G."/>
            <person name="Martin F.M."/>
        </authorList>
    </citation>
    <scope>NUCLEOTIDE SEQUENCE</scope>
    <source>
        <strain evidence="2">BED1</strain>
    </source>
</reference>
<reference evidence="2" key="1">
    <citation type="submission" date="2019-10" db="EMBL/GenBank/DDBJ databases">
        <authorList>
            <consortium name="DOE Joint Genome Institute"/>
            <person name="Kuo A."/>
            <person name="Miyauchi S."/>
            <person name="Kiss E."/>
            <person name="Drula E."/>
            <person name="Kohler A."/>
            <person name="Sanchez-Garcia M."/>
            <person name="Andreopoulos B."/>
            <person name="Barry K.W."/>
            <person name="Bonito G."/>
            <person name="Buee M."/>
            <person name="Carver A."/>
            <person name="Chen C."/>
            <person name="Cichocki N."/>
            <person name="Clum A."/>
            <person name="Culley D."/>
            <person name="Crous P.W."/>
            <person name="Fauchery L."/>
            <person name="Girlanda M."/>
            <person name="Hayes R."/>
            <person name="Keri Z."/>
            <person name="LaButti K."/>
            <person name="Lipzen A."/>
            <person name="Lombard V."/>
            <person name="Magnuson J."/>
            <person name="Maillard F."/>
            <person name="Morin E."/>
            <person name="Murat C."/>
            <person name="Nolan M."/>
            <person name="Ohm R."/>
            <person name="Pangilinan J."/>
            <person name="Pereira M."/>
            <person name="Perotto S."/>
            <person name="Peter M."/>
            <person name="Riley R."/>
            <person name="Sitrit Y."/>
            <person name="Stielow B."/>
            <person name="Szollosi G."/>
            <person name="Zifcakova L."/>
            <person name="Stursova M."/>
            <person name="Spatafora J.W."/>
            <person name="Tedersoo L."/>
            <person name="Vaario L.-M."/>
            <person name="Yamada A."/>
            <person name="Yan M."/>
            <person name="Wang P."/>
            <person name="Xu J."/>
            <person name="Bruns T."/>
            <person name="Baldrian P."/>
            <person name="Vilgalys R."/>
            <person name="Henrissat B."/>
            <person name="Grigoriev I.V."/>
            <person name="Hibbett D."/>
            <person name="Nagy L.G."/>
            <person name="Martin F.M."/>
        </authorList>
    </citation>
    <scope>NUCLEOTIDE SEQUENCE</scope>
    <source>
        <strain evidence="2">BED1</strain>
    </source>
</reference>
<accession>A0AAD4BAH4</accession>
<protein>
    <submittedName>
        <fullName evidence="2">Uncharacterized protein</fullName>
    </submittedName>
</protein>
<comment type="caution">
    <text evidence="2">The sequence shown here is derived from an EMBL/GenBank/DDBJ whole genome shotgun (WGS) entry which is preliminary data.</text>
</comment>
<evidence type="ECO:0000256" key="1">
    <source>
        <dbReference type="SAM" id="MobiDB-lite"/>
    </source>
</evidence>
<evidence type="ECO:0000313" key="3">
    <source>
        <dbReference type="Proteomes" id="UP001194468"/>
    </source>
</evidence>
<evidence type="ECO:0000313" key="2">
    <source>
        <dbReference type="EMBL" id="KAF8414755.1"/>
    </source>
</evidence>
<sequence length="147" mass="16447">MPFLGAGAGAADAGIVLAARVIVEVDVVFLIRIARVLERQEHRQDDDLESLAVFDIEPRHVKGPAEVMANDTKPRIWTESVHVAPLWVRFSNNEASLAFPFEFVSGEKGKPEHGYRAIRQQSKDDVRLPFERSSKGERSGILELKEL</sequence>
<name>A0AAD4BAH4_BOLED</name>
<dbReference type="EMBL" id="WHUW01000434">
    <property type="protein sequence ID" value="KAF8414755.1"/>
    <property type="molecule type" value="Genomic_DNA"/>
</dbReference>
<gene>
    <name evidence="2" type="ORF">L210DRAFT_3658513</name>
</gene>
<dbReference type="Proteomes" id="UP001194468">
    <property type="component" value="Unassembled WGS sequence"/>
</dbReference>
<keyword evidence="3" id="KW-1185">Reference proteome</keyword>